<dbReference type="AlphaFoldDB" id="A0A132AC92"/>
<comment type="caution">
    <text evidence="1">The sequence shown here is derived from an EMBL/GenBank/DDBJ whole genome shotgun (WGS) entry which is preliminary data.</text>
</comment>
<protein>
    <submittedName>
        <fullName evidence="1">Uncharacterized protein</fullName>
    </submittedName>
</protein>
<evidence type="ECO:0000313" key="2">
    <source>
        <dbReference type="Proteomes" id="UP000616769"/>
    </source>
</evidence>
<accession>A0A132AC92</accession>
<dbReference type="OrthoDB" id="6483625at2759"/>
<dbReference type="EMBL" id="JXLN01012167">
    <property type="protein sequence ID" value="KPM08070.1"/>
    <property type="molecule type" value="Genomic_DNA"/>
</dbReference>
<proteinExistence type="predicted"/>
<name>A0A132AC92_SARSC</name>
<gene>
    <name evidence="1" type="ORF">QR98_0065840</name>
</gene>
<feature type="non-terminal residue" evidence="1">
    <location>
        <position position="236"/>
    </location>
</feature>
<reference evidence="1 2" key="1">
    <citation type="journal article" date="2015" name="Parasit. Vectors">
        <title>Draft genome of the scabies mite.</title>
        <authorList>
            <person name="Rider S.D.Jr."/>
            <person name="Morgan M.S."/>
            <person name="Arlian L.G."/>
        </authorList>
    </citation>
    <scope>NUCLEOTIDE SEQUENCE [LARGE SCALE GENOMIC DNA]</scope>
    <source>
        <strain evidence="1">Arlian Lab</strain>
    </source>
</reference>
<dbReference type="Proteomes" id="UP000616769">
    <property type="component" value="Unassembled WGS sequence"/>
</dbReference>
<evidence type="ECO:0000313" key="1">
    <source>
        <dbReference type="EMBL" id="KPM08070.1"/>
    </source>
</evidence>
<sequence length="236" mass="26708">MSRFLIVVVFIVINLNSIIEARNPTKPPLCRPDQVFHSETRKCLRLKHSISTLLKEILDNSDSSVPFLHYTPETLNRGLVNTSLPSLVQVSDLFIQNLAFISEANMTDCIAMSACNEHCYSWPERKADQRESEESVIDKFLTNTESPSKKDDEDETPDFVRVVMEASRKGIDLAKHAQSITAKNIRSICSGCQTDYSDNCAPMNYAYTVRINALYRKLIESNVTFVNMAPKLPQNL</sequence>
<dbReference type="VEuPathDB" id="VectorBase:SSCA005901"/>
<organism evidence="1 2">
    <name type="scientific">Sarcoptes scabiei</name>
    <name type="common">Itch mite</name>
    <name type="synonym">Acarus scabiei</name>
    <dbReference type="NCBI Taxonomy" id="52283"/>
    <lineage>
        <taxon>Eukaryota</taxon>
        <taxon>Metazoa</taxon>
        <taxon>Ecdysozoa</taxon>
        <taxon>Arthropoda</taxon>
        <taxon>Chelicerata</taxon>
        <taxon>Arachnida</taxon>
        <taxon>Acari</taxon>
        <taxon>Acariformes</taxon>
        <taxon>Sarcoptiformes</taxon>
        <taxon>Astigmata</taxon>
        <taxon>Psoroptidia</taxon>
        <taxon>Sarcoptoidea</taxon>
        <taxon>Sarcoptidae</taxon>
        <taxon>Sarcoptinae</taxon>
        <taxon>Sarcoptes</taxon>
    </lineage>
</organism>